<keyword evidence="2" id="KW-1185">Reference proteome</keyword>
<evidence type="ECO:0000313" key="1">
    <source>
        <dbReference type="EMBL" id="KAH6940653.1"/>
    </source>
</evidence>
<evidence type="ECO:0000313" key="2">
    <source>
        <dbReference type="Proteomes" id="UP000821845"/>
    </source>
</evidence>
<comment type="caution">
    <text evidence="1">The sequence shown here is derived from an EMBL/GenBank/DDBJ whole genome shotgun (WGS) entry which is preliminary data.</text>
</comment>
<dbReference type="Proteomes" id="UP000821845">
    <property type="component" value="Chromosome 11"/>
</dbReference>
<accession>A0ACB7T3F8</accession>
<name>A0ACB7T3F8_HYAAI</name>
<gene>
    <name evidence="1" type="ORF">HPB50_004072</name>
</gene>
<reference evidence="1" key="1">
    <citation type="submission" date="2020-05" db="EMBL/GenBank/DDBJ databases">
        <title>Large-scale comparative analyses of tick genomes elucidate their genetic diversity and vector capacities.</title>
        <authorList>
            <person name="Jia N."/>
            <person name="Wang J."/>
            <person name="Shi W."/>
            <person name="Du L."/>
            <person name="Sun Y."/>
            <person name="Zhan W."/>
            <person name="Jiang J."/>
            <person name="Wang Q."/>
            <person name="Zhang B."/>
            <person name="Ji P."/>
            <person name="Sakyi L.B."/>
            <person name="Cui X."/>
            <person name="Yuan T."/>
            <person name="Jiang B."/>
            <person name="Yang W."/>
            <person name="Lam T.T.-Y."/>
            <person name="Chang Q."/>
            <person name="Ding S."/>
            <person name="Wang X."/>
            <person name="Zhu J."/>
            <person name="Ruan X."/>
            <person name="Zhao L."/>
            <person name="Wei J."/>
            <person name="Que T."/>
            <person name="Du C."/>
            <person name="Cheng J."/>
            <person name="Dai P."/>
            <person name="Han X."/>
            <person name="Huang E."/>
            <person name="Gao Y."/>
            <person name="Liu J."/>
            <person name="Shao H."/>
            <person name="Ye R."/>
            <person name="Li L."/>
            <person name="Wei W."/>
            <person name="Wang X."/>
            <person name="Wang C."/>
            <person name="Yang T."/>
            <person name="Huo Q."/>
            <person name="Li W."/>
            <person name="Guo W."/>
            <person name="Chen H."/>
            <person name="Zhou L."/>
            <person name="Ni X."/>
            <person name="Tian J."/>
            <person name="Zhou Y."/>
            <person name="Sheng Y."/>
            <person name="Liu T."/>
            <person name="Pan Y."/>
            <person name="Xia L."/>
            <person name="Li J."/>
            <person name="Zhao F."/>
            <person name="Cao W."/>
        </authorList>
    </citation>
    <scope>NUCLEOTIDE SEQUENCE</scope>
    <source>
        <strain evidence="1">Hyas-2018</strain>
    </source>
</reference>
<organism evidence="1 2">
    <name type="scientific">Hyalomma asiaticum</name>
    <name type="common">Tick</name>
    <dbReference type="NCBI Taxonomy" id="266040"/>
    <lineage>
        <taxon>Eukaryota</taxon>
        <taxon>Metazoa</taxon>
        <taxon>Ecdysozoa</taxon>
        <taxon>Arthropoda</taxon>
        <taxon>Chelicerata</taxon>
        <taxon>Arachnida</taxon>
        <taxon>Acari</taxon>
        <taxon>Parasitiformes</taxon>
        <taxon>Ixodida</taxon>
        <taxon>Ixodoidea</taxon>
        <taxon>Ixodidae</taxon>
        <taxon>Hyalomminae</taxon>
        <taxon>Hyalomma</taxon>
    </lineage>
</organism>
<proteinExistence type="predicted"/>
<sequence length="83" mass="9156">MKPAKPCWCIAQGLKDSQVATSTVVDPLSSMEQVVKAMTKEKPEPEGLKEMDVLDVEAQMRQVPQKKGPSQEHDLVEVVIPVL</sequence>
<protein>
    <submittedName>
        <fullName evidence="1">Uncharacterized protein</fullName>
    </submittedName>
</protein>
<dbReference type="EMBL" id="CM023491">
    <property type="protein sequence ID" value="KAH6940653.1"/>
    <property type="molecule type" value="Genomic_DNA"/>
</dbReference>